<name>A0ABM1BG62_LIMPO</name>
<keyword evidence="1" id="KW-1185">Reference proteome</keyword>
<dbReference type="RefSeq" id="XP_013781357.1">
    <property type="nucleotide sequence ID" value="XM_013925903.1"/>
</dbReference>
<dbReference type="Proteomes" id="UP000694941">
    <property type="component" value="Unplaced"/>
</dbReference>
<protein>
    <submittedName>
        <fullName evidence="2">Uncharacterized protein LOC106465669</fullName>
    </submittedName>
</protein>
<evidence type="ECO:0000313" key="2">
    <source>
        <dbReference type="RefSeq" id="XP_013781357.1"/>
    </source>
</evidence>
<gene>
    <name evidence="2" type="primary">LOC106465669</name>
</gene>
<evidence type="ECO:0000313" key="1">
    <source>
        <dbReference type="Proteomes" id="UP000694941"/>
    </source>
</evidence>
<proteinExistence type="predicted"/>
<dbReference type="PANTHER" id="PTHR46238">
    <property type="entry name" value="REVERSE TRANSCRIPTASE DOMAIN-CONTAINING PROTEIN"/>
    <property type="match status" value="1"/>
</dbReference>
<accession>A0ABM1BG62</accession>
<reference evidence="2" key="1">
    <citation type="submission" date="2025-08" db="UniProtKB">
        <authorList>
            <consortium name="RefSeq"/>
        </authorList>
    </citation>
    <scope>IDENTIFICATION</scope>
    <source>
        <tissue evidence="2">Muscle</tissue>
    </source>
</reference>
<sequence length="107" mass="13052">MLRWVCGVTRLDRIRNERIRGTTKVVEISKKVQERRLQWYGHVMRREDDYIGKRVLDMEVEGRRKRGRPRRRWKDCVDGDIREKGLVGDEYKDRGEWKRAVKNRDPV</sequence>
<organism evidence="1 2">
    <name type="scientific">Limulus polyphemus</name>
    <name type="common">Atlantic horseshoe crab</name>
    <dbReference type="NCBI Taxonomy" id="6850"/>
    <lineage>
        <taxon>Eukaryota</taxon>
        <taxon>Metazoa</taxon>
        <taxon>Ecdysozoa</taxon>
        <taxon>Arthropoda</taxon>
        <taxon>Chelicerata</taxon>
        <taxon>Merostomata</taxon>
        <taxon>Xiphosura</taxon>
        <taxon>Limulidae</taxon>
        <taxon>Limulus</taxon>
    </lineage>
</organism>
<dbReference type="PANTHER" id="PTHR46238:SF8">
    <property type="entry name" value="ENDONUCLEASE_EXONUCLEASE_PHOSPHATASE DOMAIN-CONTAINING PROTEIN"/>
    <property type="match status" value="1"/>
</dbReference>
<dbReference type="GeneID" id="106465669"/>